<sequence length="64" mass="7269">MHVLPWHTRIGGQKNMHITGFLWRHIIAHTSSSSSLSLVKNTGSMLIYLLYCPQYTRSRLGGQS</sequence>
<reference evidence="1 2" key="1">
    <citation type="submission" date="2020-01" db="EMBL/GenBank/DDBJ databases">
        <title>Genome sequence of Arachis hypogaea, cultivar Shitouqi.</title>
        <authorList>
            <person name="Zhuang W."/>
            <person name="Chen H."/>
            <person name="Varshney R."/>
            <person name="Wang D."/>
            <person name="Ming R."/>
        </authorList>
    </citation>
    <scope>NUCLEOTIDE SEQUENCE [LARGE SCALE GENOMIC DNA]</scope>
    <source>
        <tissue evidence="1">Young leaf</tissue>
    </source>
</reference>
<name>A0A6B9V5X1_ARAHY</name>
<dbReference type="EMBL" id="CP031001">
    <property type="protein sequence ID" value="QHN76707.1"/>
    <property type="molecule type" value="Genomic_DNA"/>
</dbReference>
<organism evidence="1 2">
    <name type="scientific">Arachis hypogaea</name>
    <name type="common">Peanut</name>
    <dbReference type="NCBI Taxonomy" id="3818"/>
    <lineage>
        <taxon>Eukaryota</taxon>
        <taxon>Viridiplantae</taxon>
        <taxon>Streptophyta</taxon>
        <taxon>Embryophyta</taxon>
        <taxon>Tracheophyta</taxon>
        <taxon>Spermatophyta</taxon>
        <taxon>Magnoliopsida</taxon>
        <taxon>eudicotyledons</taxon>
        <taxon>Gunneridae</taxon>
        <taxon>Pentapetalae</taxon>
        <taxon>rosids</taxon>
        <taxon>fabids</taxon>
        <taxon>Fabales</taxon>
        <taxon>Fabaceae</taxon>
        <taxon>Papilionoideae</taxon>
        <taxon>50 kb inversion clade</taxon>
        <taxon>dalbergioids sensu lato</taxon>
        <taxon>Dalbergieae</taxon>
        <taxon>Pterocarpus clade</taxon>
        <taxon>Arachis</taxon>
    </lineage>
</organism>
<evidence type="ECO:0000313" key="1">
    <source>
        <dbReference type="EMBL" id="QHN76707.1"/>
    </source>
</evidence>
<dbReference type="Proteomes" id="UP000464620">
    <property type="component" value="Chromosome B09"/>
</dbReference>
<dbReference type="AlphaFoldDB" id="A0A6B9V5X1"/>
<accession>A0A6B9V5X1</accession>
<gene>
    <name evidence="1" type="ORF">DS421_19g646280</name>
</gene>
<protein>
    <submittedName>
        <fullName evidence="1">Uncharacterized protein</fullName>
    </submittedName>
</protein>
<evidence type="ECO:0000313" key="2">
    <source>
        <dbReference type="Proteomes" id="UP000464620"/>
    </source>
</evidence>
<proteinExistence type="predicted"/>